<feature type="region of interest" description="Disordered" evidence="1">
    <location>
        <begin position="447"/>
        <end position="607"/>
    </location>
</feature>
<feature type="region of interest" description="Disordered" evidence="1">
    <location>
        <begin position="1"/>
        <end position="75"/>
    </location>
</feature>
<dbReference type="OrthoDB" id="10685998at2759"/>
<evidence type="ECO:0000313" key="2">
    <source>
        <dbReference type="EMBL" id="TFK52250.1"/>
    </source>
</evidence>
<feature type="compositionally biased region" description="Low complexity" evidence="1">
    <location>
        <begin position="508"/>
        <end position="531"/>
    </location>
</feature>
<gene>
    <name evidence="2" type="ORF">OE88DRAFT_1377991</name>
</gene>
<dbReference type="Proteomes" id="UP000305948">
    <property type="component" value="Unassembled WGS sequence"/>
</dbReference>
<organism evidence="2 3">
    <name type="scientific">Heliocybe sulcata</name>
    <dbReference type="NCBI Taxonomy" id="5364"/>
    <lineage>
        <taxon>Eukaryota</taxon>
        <taxon>Fungi</taxon>
        <taxon>Dikarya</taxon>
        <taxon>Basidiomycota</taxon>
        <taxon>Agaricomycotina</taxon>
        <taxon>Agaricomycetes</taxon>
        <taxon>Gloeophyllales</taxon>
        <taxon>Gloeophyllaceae</taxon>
        <taxon>Heliocybe</taxon>
    </lineage>
</organism>
<feature type="compositionally biased region" description="Low complexity" evidence="1">
    <location>
        <begin position="452"/>
        <end position="473"/>
    </location>
</feature>
<evidence type="ECO:0000256" key="1">
    <source>
        <dbReference type="SAM" id="MobiDB-lite"/>
    </source>
</evidence>
<keyword evidence="3" id="KW-1185">Reference proteome</keyword>
<feature type="region of interest" description="Disordered" evidence="1">
    <location>
        <begin position="261"/>
        <end position="433"/>
    </location>
</feature>
<feature type="compositionally biased region" description="Low complexity" evidence="1">
    <location>
        <begin position="9"/>
        <end position="30"/>
    </location>
</feature>
<reference evidence="2 3" key="1">
    <citation type="journal article" date="2019" name="Nat. Ecol. Evol.">
        <title>Megaphylogeny resolves global patterns of mushroom evolution.</title>
        <authorList>
            <person name="Varga T."/>
            <person name="Krizsan K."/>
            <person name="Foldi C."/>
            <person name="Dima B."/>
            <person name="Sanchez-Garcia M."/>
            <person name="Sanchez-Ramirez S."/>
            <person name="Szollosi G.J."/>
            <person name="Szarkandi J.G."/>
            <person name="Papp V."/>
            <person name="Albert L."/>
            <person name="Andreopoulos W."/>
            <person name="Angelini C."/>
            <person name="Antonin V."/>
            <person name="Barry K.W."/>
            <person name="Bougher N.L."/>
            <person name="Buchanan P."/>
            <person name="Buyck B."/>
            <person name="Bense V."/>
            <person name="Catcheside P."/>
            <person name="Chovatia M."/>
            <person name="Cooper J."/>
            <person name="Damon W."/>
            <person name="Desjardin D."/>
            <person name="Finy P."/>
            <person name="Geml J."/>
            <person name="Haridas S."/>
            <person name="Hughes K."/>
            <person name="Justo A."/>
            <person name="Karasinski D."/>
            <person name="Kautmanova I."/>
            <person name="Kiss B."/>
            <person name="Kocsube S."/>
            <person name="Kotiranta H."/>
            <person name="LaButti K.M."/>
            <person name="Lechner B.E."/>
            <person name="Liimatainen K."/>
            <person name="Lipzen A."/>
            <person name="Lukacs Z."/>
            <person name="Mihaltcheva S."/>
            <person name="Morgado L.N."/>
            <person name="Niskanen T."/>
            <person name="Noordeloos M.E."/>
            <person name="Ohm R.A."/>
            <person name="Ortiz-Santana B."/>
            <person name="Ovrebo C."/>
            <person name="Racz N."/>
            <person name="Riley R."/>
            <person name="Savchenko A."/>
            <person name="Shiryaev A."/>
            <person name="Soop K."/>
            <person name="Spirin V."/>
            <person name="Szebenyi C."/>
            <person name="Tomsovsky M."/>
            <person name="Tulloss R.E."/>
            <person name="Uehling J."/>
            <person name="Grigoriev I.V."/>
            <person name="Vagvolgyi C."/>
            <person name="Papp T."/>
            <person name="Martin F.M."/>
            <person name="Miettinen O."/>
            <person name="Hibbett D.S."/>
            <person name="Nagy L.G."/>
        </authorList>
    </citation>
    <scope>NUCLEOTIDE SEQUENCE [LARGE SCALE GENOMIC DNA]</scope>
    <source>
        <strain evidence="2 3">OMC1185</strain>
    </source>
</reference>
<protein>
    <submittedName>
        <fullName evidence="2">Uncharacterized protein</fullName>
    </submittedName>
</protein>
<sequence length="662" mass="68542">MPLDTGAYSGAPSHSSVSSHAHGAAPAHVSDAVRRSRSRSPTTLFWAPRASEDVLRSGDGTSWHSPGPMGSQGRELKTEDGFIDAESIDGGLLRGGDAVADPTADPVFPGVDSEDRCESASRLISASISTSRATERLSVESGEGYKPLPPLPLPLPSSPSLIAADSGFVRFPTSGVDMPKQYSVHDADAGTEYSETGRTEFFDALSDVGSDSTIRGGYVRVDPDVLKGYRDRAQGPPGGWPEERASTYGFVHAGVERDRKGSAATITGTGRQRVVSSLAPAKRLSMASQKEGAQASGGAPASRARRESATPSMASARPSAASPVTSRMRKDSLSVTKPAPAPQSQSSRSSVATPVPPASQRASCASASTEKDRGSHVPVSVRASTGPHQRNTFGVQSPAPPPKDRFSSSKLSIPGRERKESISHITSDSVSASATASIAIDTTVNYNHNNASSSRQSSPSTPHSTSGGSSSSTSPPPIPPRSGRRPSYDSGRRAGGAAAIDREKDRTGSVVGVGDSSSSASPAGTTPATTPQREEDMPMLVAASVSVHTAPGLKSPLLSESVKRPAHSRTRSASVSRGNAKYYGEVTQDPLASPSGSPTPPTSGAVRAFVFSPGDAERGRVSYDSFSTNGTGAGGALGKKNGSAFTGLWQYDSEQWSWRGRA</sequence>
<dbReference type="EMBL" id="ML213509">
    <property type="protein sequence ID" value="TFK52250.1"/>
    <property type="molecule type" value="Genomic_DNA"/>
</dbReference>
<feature type="compositionally biased region" description="Low complexity" evidence="1">
    <location>
        <begin position="309"/>
        <end position="323"/>
    </location>
</feature>
<dbReference type="AlphaFoldDB" id="A0A5C3N4C1"/>
<proteinExistence type="predicted"/>
<feature type="compositionally biased region" description="Polar residues" evidence="1">
    <location>
        <begin position="382"/>
        <end position="395"/>
    </location>
</feature>
<name>A0A5C3N4C1_9AGAM</name>
<accession>A0A5C3N4C1</accession>
<evidence type="ECO:0000313" key="3">
    <source>
        <dbReference type="Proteomes" id="UP000305948"/>
    </source>
</evidence>
<feature type="compositionally biased region" description="Low complexity" evidence="1">
    <location>
        <begin position="292"/>
        <end position="302"/>
    </location>
</feature>